<dbReference type="Proteomes" id="UP001156666">
    <property type="component" value="Unassembled WGS sequence"/>
</dbReference>
<feature type="signal peptide" evidence="3">
    <location>
        <begin position="1"/>
        <end position="24"/>
    </location>
</feature>
<name>A0AA37SMN2_9BACT</name>
<dbReference type="GO" id="GO:0003677">
    <property type="term" value="F:DNA binding"/>
    <property type="evidence" value="ECO:0007669"/>
    <property type="project" value="InterPro"/>
</dbReference>
<dbReference type="AlphaFoldDB" id="A0AA37SMN2"/>
<dbReference type="SUPFAM" id="SSF63829">
    <property type="entry name" value="Calcium-dependent phosphotriesterase"/>
    <property type="match status" value="1"/>
</dbReference>
<evidence type="ECO:0000256" key="1">
    <source>
        <dbReference type="SAM" id="Coils"/>
    </source>
</evidence>
<feature type="coiled-coil region" evidence="1">
    <location>
        <begin position="753"/>
        <end position="780"/>
    </location>
</feature>
<dbReference type="GO" id="GO:0006355">
    <property type="term" value="P:regulation of DNA-templated transcription"/>
    <property type="evidence" value="ECO:0007669"/>
    <property type="project" value="InterPro"/>
</dbReference>
<keyword evidence="3" id="KW-0732">Signal</keyword>
<gene>
    <name evidence="5" type="ORF">GCM10007940_12070</name>
</gene>
<dbReference type="Gene3D" id="1.10.10.10">
    <property type="entry name" value="Winged helix-like DNA-binding domain superfamily/Winged helix DNA-binding domain"/>
    <property type="match status" value="1"/>
</dbReference>
<dbReference type="InterPro" id="IPR015943">
    <property type="entry name" value="WD40/YVTN_repeat-like_dom_sf"/>
</dbReference>
<reference evidence="5" key="1">
    <citation type="journal article" date="2014" name="Int. J. Syst. Evol. Microbiol.">
        <title>Complete genome sequence of Corynebacterium casei LMG S-19264T (=DSM 44701T), isolated from a smear-ripened cheese.</title>
        <authorList>
            <consortium name="US DOE Joint Genome Institute (JGI-PGF)"/>
            <person name="Walter F."/>
            <person name="Albersmeier A."/>
            <person name="Kalinowski J."/>
            <person name="Ruckert C."/>
        </authorList>
    </citation>
    <scope>NUCLEOTIDE SEQUENCE</scope>
    <source>
        <strain evidence="5">NBRC 108769</strain>
    </source>
</reference>
<dbReference type="Pfam" id="PF00196">
    <property type="entry name" value="GerE"/>
    <property type="match status" value="1"/>
</dbReference>
<evidence type="ECO:0000259" key="4">
    <source>
        <dbReference type="SMART" id="SM00421"/>
    </source>
</evidence>
<dbReference type="SMART" id="SM00421">
    <property type="entry name" value="HTH_LUXR"/>
    <property type="match status" value="1"/>
</dbReference>
<accession>A0AA37SMN2</accession>
<reference evidence="5" key="2">
    <citation type="submission" date="2023-01" db="EMBL/GenBank/DDBJ databases">
        <title>Draft genome sequence of Portibacter lacus strain NBRC 108769.</title>
        <authorList>
            <person name="Sun Q."/>
            <person name="Mori K."/>
        </authorList>
    </citation>
    <scope>NUCLEOTIDE SEQUENCE</scope>
    <source>
        <strain evidence="5">NBRC 108769</strain>
    </source>
</reference>
<evidence type="ECO:0000313" key="6">
    <source>
        <dbReference type="Proteomes" id="UP001156666"/>
    </source>
</evidence>
<keyword evidence="2" id="KW-1133">Transmembrane helix</keyword>
<dbReference type="InterPro" id="IPR036388">
    <property type="entry name" value="WH-like_DNA-bd_sf"/>
</dbReference>
<feature type="domain" description="HTH luxR-type" evidence="4">
    <location>
        <begin position="841"/>
        <end position="898"/>
    </location>
</feature>
<keyword evidence="6" id="KW-1185">Reference proteome</keyword>
<feature type="transmembrane region" description="Helical" evidence="2">
    <location>
        <begin position="722"/>
        <end position="741"/>
    </location>
</feature>
<dbReference type="Gene3D" id="2.130.10.10">
    <property type="entry name" value="YVTN repeat-like/Quinoprotein amine dehydrogenase"/>
    <property type="match status" value="2"/>
</dbReference>
<keyword evidence="1" id="KW-0175">Coiled coil</keyword>
<organism evidence="5 6">
    <name type="scientific">Portibacter lacus</name>
    <dbReference type="NCBI Taxonomy" id="1099794"/>
    <lineage>
        <taxon>Bacteria</taxon>
        <taxon>Pseudomonadati</taxon>
        <taxon>Bacteroidota</taxon>
        <taxon>Saprospiria</taxon>
        <taxon>Saprospirales</taxon>
        <taxon>Haliscomenobacteraceae</taxon>
        <taxon>Portibacter</taxon>
    </lineage>
</organism>
<sequence>MRYKSLKLKLFTFSFLLLAISSFAQEVGNLPLTKLTEKDGEQFKSNVVSKDKFGTFYSGGDDEIRILKGNDWQSYYDDGRPITELALDYNENIILGGEDYFGKLGEDSTGKFQFIDLSNNLHGIDGFTKLNKIIPYNDGTLFHIDNRIIKISDEITDYNFTDVEFSGKFNQNIIIQRSTEGFFIYAGNGFRKINGSEIYKTESVQKFIDLRDGRFIVFFERKIVMYDGDHFTDWRPKRKIPGAFKNAVYNQNGLFIQSSDQEIQQLNLDGALIRTIDLESEINHIYADLSDRLWISTDRGVSVIRTDSPFQLMPIEEEKGRVAVKINDKFYFGTNQGAYSTSWLQFSNSGFNRNYTTLLDAAVNDLGNFGGPFLIASDEGLFDQKKLISPEPFSNQLLFLEEYDVLIEASKSGLNLYEKNYNRWEYANHIYGLEEEVKQVVKDDNGRLWAYSSKSGIYLLDFDKELFTISPKRYELDQLPIGKINGIFLINGQPVISTYEGIYELNKQLDRFKKSDVYNDLLGENSNIQLLYQDETGDIWYISKSEVGLIRIIDKGVQKSAEKIRIPELVNYVNLETPLIYGLDSRNYLINGTDGFVKIDKAKIDHPEKLKISLYKVENTVSDELIFVKDPNKINTYEFYRTNNNVALSFSTNLFGSEETVEYAFSFNDKEWTEWSENSESNVELLGGVNSLKAKARVGMKNVSNTLVVPLIINQEWYYEDWAKYLVAAIGLLLFIIFIWIRTILFKRRRKKLDLLMKENDELKKVIKELTEKNAVISAQLLSAINESDINSQLKKLGEENDNPDVKKAIKKLTKKIKSDRKQPEEMMIDPDFMAKLKIKFPSLTKKDIRLCNLLKMDLTTKDIAPILDITVRGVEISRYRLRKKLELDNDVVLSDFLKKL</sequence>
<keyword evidence="2" id="KW-0472">Membrane</keyword>
<protein>
    <recommendedName>
        <fullName evidence="4">HTH luxR-type domain-containing protein</fullName>
    </recommendedName>
</protein>
<dbReference type="SUPFAM" id="SSF46894">
    <property type="entry name" value="C-terminal effector domain of the bipartite response regulators"/>
    <property type="match status" value="1"/>
</dbReference>
<evidence type="ECO:0000313" key="5">
    <source>
        <dbReference type="EMBL" id="GLR16592.1"/>
    </source>
</evidence>
<dbReference type="EMBL" id="BSOH01000006">
    <property type="protein sequence ID" value="GLR16592.1"/>
    <property type="molecule type" value="Genomic_DNA"/>
</dbReference>
<proteinExistence type="predicted"/>
<keyword evidence="2" id="KW-0812">Transmembrane</keyword>
<evidence type="ECO:0000256" key="2">
    <source>
        <dbReference type="SAM" id="Phobius"/>
    </source>
</evidence>
<dbReference type="InterPro" id="IPR016032">
    <property type="entry name" value="Sig_transdc_resp-reg_C-effctor"/>
</dbReference>
<comment type="caution">
    <text evidence="5">The sequence shown here is derived from an EMBL/GenBank/DDBJ whole genome shotgun (WGS) entry which is preliminary data.</text>
</comment>
<feature type="chain" id="PRO_5041335752" description="HTH luxR-type domain-containing protein" evidence="3">
    <location>
        <begin position="25"/>
        <end position="901"/>
    </location>
</feature>
<evidence type="ECO:0000256" key="3">
    <source>
        <dbReference type="SAM" id="SignalP"/>
    </source>
</evidence>
<dbReference type="InterPro" id="IPR000792">
    <property type="entry name" value="Tscrpt_reg_LuxR_C"/>
</dbReference>
<dbReference type="RefSeq" id="WP_235295340.1">
    <property type="nucleotide sequence ID" value="NZ_BSOH01000006.1"/>
</dbReference>